<dbReference type="InterPro" id="IPR036188">
    <property type="entry name" value="FAD/NAD-bd_sf"/>
</dbReference>
<evidence type="ECO:0000313" key="8">
    <source>
        <dbReference type="Proteomes" id="UP000054279"/>
    </source>
</evidence>
<feature type="domain" description="Glucose-methanol-choline oxidoreductase N-terminal" evidence="6">
    <location>
        <begin position="30"/>
        <end position="314"/>
    </location>
</feature>
<feature type="non-terminal residue" evidence="7">
    <location>
        <position position="315"/>
    </location>
</feature>
<dbReference type="Proteomes" id="UP000054279">
    <property type="component" value="Unassembled WGS sequence"/>
</dbReference>
<evidence type="ECO:0000256" key="3">
    <source>
        <dbReference type="ARBA" id="ARBA00022630"/>
    </source>
</evidence>
<reference evidence="7 8" key="1">
    <citation type="submission" date="2014-06" db="EMBL/GenBank/DDBJ databases">
        <title>Evolutionary Origins and Diversification of the Mycorrhizal Mutualists.</title>
        <authorList>
            <consortium name="DOE Joint Genome Institute"/>
            <consortium name="Mycorrhizal Genomics Consortium"/>
            <person name="Kohler A."/>
            <person name="Kuo A."/>
            <person name="Nagy L.G."/>
            <person name="Floudas D."/>
            <person name="Copeland A."/>
            <person name="Barry K.W."/>
            <person name="Cichocki N."/>
            <person name="Veneault-Fourrey C."/>
            <person name="LaButti K."/>
            <person name="Lindquist E.A."/>
            <person name="Lipzen A."/>
            <person name="Lundell T."/>
            <person name="Morin E."/>
            <person name="Murat C."/>
            <person name="Riley R."/>
            <person name="Ohm R."/>
            <person name="Sun H."/>
            <person name="Tunlid A."/>
            <person name="Henrissat B."/>
            <person name="Grigoriev I.V."/>
            <person name="Hibbett D.S."/>
            <person name="Martin F."/>
        </authorList>
    </citation>
    <scope>NUCLEOTIDE SEQUENCE [LARGE SCALE GENOMIC DNA]</scope>
    <source>
        <strain evidence="7 8">SS14</strain>
    </source>
</reference>
<feature type="signal peptide" evidence="5">
    <location>
        <begin position="1"/>
        <end position="16"/>
    </location>
</feature>
<accession>A0A0C9T1G1</accession>
<protein>
    <submittedName>
        <fullName evidence="7">Unplaced genomic scaffold SPHSTscaffold_994, whole genome shotgun sequence</fullName>
    </submittedName>
</protein>
<dbReference type="OrthoDB" id="269227at2759"/>
<gene>
    <name evidence="7" type="ORF">M422DRAFT_196970</name>
</gene>
<dbReference type="InterPro" id="IPR000172">
    <property type="entry name" value="GMC_OxRdtase_N"/>
</dbReference>
<evidence type="ECO:0000256" key="2">
    <source>
        <dbReference type="ARBA" id="ARBA00010790"/>
    </source>
</evidence>
<dbReference type="SUPFAM" id="SSF51905">
    <property type="entry name" value="FAD/NAD(P)-binding domain"/>
    <property type="match status" value="1"/>
</dbReference>
<sequence>MLSLALAFPLLLSVHGALLTAPQQLTSLNYDFVIVGAGTAGNVMANRLTEDPKVKVLVVEAGISNANNLDITVPFLGVSAAGTSVDWNYTTTPQLGLNNRSIPFARGFVLGGSSSINLLAWTRGSNDVWDNYARLTGDPGWSWNAVQQFYLQTSRLVAPADGHNTTGQVNPKVHGNGPVETSVEGFPTELDNRVIGASKFLGGEFSFNLDYNAGNLVGFGWIQSSIGGGERSSSATAYLQPVLNRPNLDVLINTQATKLIPDPIVNRSVPTFRTLEIAQSSAGPTFRVTASKEIILCGGVVGSPQLLLLSGIGPQ</sequence>
<keyword evidence="4" id="KW-0274">FAD</keyword>
<keyword evidence="8" id="KW-1185">Reference proteome</keyword>
<proteinExistence type="inferred from homology"/>
<evidence type="ECO:0000256" key="1">
    <source>
        <dbReference type="ARBA" id="ARBA00001974"/>
    </source>
</evidence>
<dbReference type="GO" id="GO:0016614">
    <property type="term" value="F:oxidoreductase activity, acting on CH-OH group of donors"/>
    <property type="evidence" value="ECO:0007669"/>
    <property type="project" value="InterPro"/>
</dbReference>
<dbReference type="GO" id="GO:0050660">
    <property type="term" value="F:flavin adenine dinucleotide binding"/>
    <property type="evidence" value="ECO:0007669"/>
    <property type="project" value="InterPro"/>
</dbReference>
<keyword evidence="5" id="KW-0732">Signal</keyword>
<evidence type="ECO:0000256" key="4">
    <source>
        <dbReference type="ARBA" id="ARBA00022827"/>
    </source>
</evidence>
<evidence type="ECO:0000259" key="6">
    <source>
        <dbReference type="Pfam" id="PF00732"/>
    </source>
</evidence>
<dbReference type="InterPro" id="IPR012132">
    <property type="entry name" value="GMC_OxRdtase"/>
</dbReference>
<comment type="cofactor">
    <cofactor evidence="1">
        <name>FAD</name>
        <dbReference type="ChEBI" id="CHEBI:57692"/>
    </cofactor>
</comment>
<dbReference type="AlphaFoldDB" id="A0A0C9T1G1"/>
<dbReference type="PANTHER" id="PTHR11552:SF147">
    <property type="entry name" value="CHOLINE DEHYDROGENASE, MITOCHONDRIAL"/>
    <property type="match status" value="1"/>
</dbReference>
<dbReference type="Gene3D" id="3.50.50.60">
    <property type="entry name" value="FAD/NAD(P)-binding domain"/>
    <property type="match status" value="1"/>
</dbReference>
<feature type="chain" id="PRO_5002213413" evidence="5">
    <location>
        <begin position="17"/>
        <end position="315"/>
    </location>
</feature>
<organism evidence="7 8">
    <name type="scientific">Sphaerobolus stellatus (strain SS14)</name>
    <dbReference type="NCBI Taxonomy" id="990650"/>
    <lineage>
        <taxon>Eukaryota</taxon>
        <taxon>Fungi</taxon>
        <taxon>Dikarya</taxon>
        <taxon>Basidiomycota</taxon>
        <taxon>Agaricomycotina</taxon>
        <taxon>Agaricomycetes</taxon>
        <taxon>Phallomycetidae</taxon>
        <taxon>Geastrales</taxon>
        <taxon>Sphaerobolaceae</taxon>
        <taxon>Sphaerobolus</taxon>
    </lineage>
</organism>
<dbReference type="Gene3D" id="3.30.560.10">
    <property type="entry name" value="Glucose Oxidase, domain 3"/>
    <property type="match status" value="1"/>
</dbReference>
<evidence type="ECO:0000256" key="5">
    <source>
        <dbReference type="SAM" id="SignalP"/>
    </source>
</evidence>
<comment type="similarity">
    <text evidence="2">Belongs to the GMC oxidoreductase family.</text>
</comment>
<evidence type="ECO:0000313" key="7">
    <source>
        <dbReference type="EMBL" id="KIJ22613.1"/>
    </source>
</evidence>
<keyword evidence="3" id="KW-0285">Flavoprotein</keyword>
<dbReference type="PANTHER" id="PTHR11552">
    <property type="entry name" value="GLUCOSE-METHANOL-CHOLINE GMC OXIDOREDUCTASE"/>
    <property type="match status" value="1"/>
</dbReference>
<dbReference type="HOGENOM" id="CLU_002865_1_1_1"/>
<name>A0A0C9T1G1_SPHS4</name>
<dbReference type="EMBL" id="KN838069">
    <property type="protein sequence ID" value="KIJ22613.1"/>
    <property type="molecule type" value="Genomic_DNA"/>
</dbReference>
<dbReference type="Pfam" id="PF00732">
    <property type="entry name" value="GMC_oxred_N"/>
    <property type="match status" value="1"/>
</dbReference>